<keyword evidence="3" id="KW-1185">Reference proteome</keyword>
<dbReference type="OrthoDB" id="125701at2157"/>
<feature type="transmembrane region" description="Helical" evidence="1">
    <location>
        <begin position="6"/>
        <end position="24"/>
    </location>
</feature>
<evidence type="ECO:0000313" key="2">
    <source>
        <dbReference type="EMBL" id="SDF50054.1"/>
    </source>
</evidence>
<dbReference type="RefSeq" id="WP_091708758.1">
    <property type="nucleotide sequence ID" value="NZ_FNCA01000002.1"/>
</dbReference>
<feature type="transmembrane region" description="Helical" evidence="1">
    <location>
        <begin position="55"/>
        <end position="72"/>
    </location>
</feature>
<comment type="caution">
    <text evidence="2">The sequence shown here is derived from an EMBL/GenBank/DDBJ whole genome shotgun (WGS) entry which is preliminary data.</text>
</comment>
<evidence type="ECO:0000313" key="3">
    <source>
        <dbReference type="Proteomes" id="UP000199259"/>
    </source>
</evidence>
<accession>A0A7Z7AV35</accession>
<reference evidence="2 3" key="1">
    <citation type="submission" date="2016-10" db="EMBL/GenBank/DDBJ databases">
        <authorList>
            <person name="Varghese N."/>
            <person name="Submissions S."/>
        </authorList>
    </citation>
    <scope>NUCLEOTIDE SEQUENCE [LARGE SCALE GENOMIC DNA]</scope>
    <source>
        <strain evidence="2 3">PL 12/M</strain>
    </source>
</reference>
<dbReference type="EMBL" id="FNCA01000002">
    <property type="protein sequence ID" value="SDF50054.1"/>
    <property type="molecule type" value="Genomic_DNA"/>
</dbReference>
<keyword evidence="1" id="KW-0472">Membrane</keyword>
<keyword evidence="1" id="KW-1133">Transmembrane helix</keyword>
<feature type="transmembrane region" description="Helical" evidence="1">
    <location>
        <begin position="143"/>
        <end position="162"/>
    </location>
</feature>
<organism evidence="2 3">
    <name type="scientific">Methanolobus vulcani</name>
    <dbReference type="NCBI Taxonomy" id="38026"/>
    <lineage>
        <taxon>Archaea</taxon>
        <taxon>Methanobacteriati</taxon>
        <taxon>Methanobacteriota</taxon>
        <taxon>Stenosarchaea group</taxon>
        <taxon>Methanomicrobia</taxon>
        <taxon>Methanosarcinales</taxon>
        <taxon>Methanosarcinaceae</taxon>
        <taxon>Methanolobus</taxon>
    </lineage>
</organism>
<proteinExistence type="predicted"/>
<protein>
    <submittedName>
        <fullName evidence="2">Uncharacterized protein</fullName>
    </submittedName>
</protein>
<evidence type="ECO:0000256" key="1">
    <source>
        <dbReference type="SAM" id="Phobius"/>
    </source>
</evidence>
<dbReference type="Proteomes" id="UP000199259">
    <property type="component" value="Unassembled WGS sequence"/>
</dbReference>
<gene>
    <name evidence="2" type="ORF">SAMN04488589_0710</name>
</gene>
<sequence length="180" mass="21163">MDISFFHFAALFFVLLAIYNLYSAHKYQNSYLPAIMGAMMAISFFLFLITKIVGAIAFFLTMLFALVNFKKIRNINENKMKRYLSDSGNNEPIKVADLFTGWKLLHRLNKKYGPRKASFINSSIIWIFCILIAFMYTYLWPDIFTNIWYLIFIMTIIVAGFYRQNKRLLEKLENANPAEK</sequence>
<feature type="transmembrane region" description="Helical" evidence="1">
    <location>
        <begin position="117"/>
        <end position="137"/>
    </location>
</feature>
<keyword evidence="1" id="KW-0812">Transmembrane</keyword>
<name>A0A7Z7AV35_9EURY</name>
<dbReference type="AlphaFoldDB" id="A0A7Z7AV35"/>